<feature type="transmembrane region" description="Helical" evidence="6">
    <location>
        <begin position="67"/>
        <end position="88"/>
    </location>
</feature>
<dbReference type="RefSeq" id="WP_284484422.1">
    <property type="nucleotide sequence ID" value="NZ_JASNJE010000004.1"/>
</dbReference>
<dbReference type="Proteomes" id="UP001227126">
    <property type="component" value="Unassembled WGS sequence"/>
</dbReference>
<dbReference type="EMBL" id="JASNJE010000004">
    <property type="protein sequence ID" value="MDK3072482.1"/>
    <property type="molecule type" value="Genomic_DNA"/>
</dbReference>
<keyword evidence="5 6" id="KW-0472">Membrane</keyword>
<dbReference type="Pfam" id="PF01810">
    <property type="entry name" value="LysE"/>
    <property type="match status" value="1"/>
</dbReference>
<dbReference type="PANTHER" id="PTHR30086">
    <property type="entry name" value="ARGININE EXPORTER PROTEIN ARGO"/>
    <property type="match status" value="1"/>
</dbReference>
<evidence type="ECO:0000256" key="5">
    <source>
        <dbReference type="ARBA" id="ARBA00023136"/>
    </source>
</evidence>
<keyword evidence="2" id="KW-1003">Cell membrane</keyword>
<evidence type="ECO:0000256" key="3">
    <source>
        <dbReference type="ARBA" id="ARBA00022692"/>
    </source>
</evidence>
<keyword evidence="3 6" id="KW-0812">Transmembrane</keyword>
<keyword evidence="8" id="KW-1185">Reference proteome</keyword>
<keyword evidence="4 6" id="KW-1133">Transmembrane helix</keyword>
<comment type="subcellular location">
    <subcellularLocation>
        <location evidence="1">Cell membrane</location>
        <topology evidence="1">Multi-pass membrane protein</topology>
    </subcellularLocation>
</comment>
<reference evidence="7 8" key="1">
    <citation type="submission" date="2023-05" db="EMBL/GenBank/DDBJ databases">
        <title>Sedimentitalea sp. nov. JM2-8.</title>
        <authorList>
            <person name="Huang J."/>
        </authorList>
    </citation>
    <scope>NUCLEOTIDE SEQUENCE [LARGE SCALE GENOMIC DNA]</scope>
    <source>
        <strain evidence="7 8">JM2-8</strain>
    </source>
</reference>
<comment type="caution">
    <text evidence="7">The sequence shown here is derived from an EMBL/GenBank/DDBJ whole genome shotgun (WGS) entry which is preliminary data.</text>
</comment>
<dbReference type="PANTHER" id="PTHR30086:SF20">
    <property type="entry name" value="ARGININE EXPORTER PROTEIN ARGO-RELATED"/>
    <property type="match status" value="1"/>
</dbReference>
<sequence>MEPAHLIAFNIALLAAIASPGPSLLFLTRSSMAFGRRAGVAAAAGLAVMAALWTLMALLGLQGLFTVFPWAYVLLKTLGAAYLLYIAWTMWRGADRALADSHAPSGRRMFLQGLLINLGNPKSVIFAAAVLLVIFPPQLSAGDKAVIFLNHLAVELAVQPLLAVLLSTGPVRRRYLAAKPVLDRIAAAVLGALGLRLLLQR</sequence>
<feature type="transmembrane region" description="Helical" evidence="6">
    <location>
        <begin position="39"/>
        <end position="61"/>
    </location>
</feature>
<proteinExistence type="predicted"/>
<dbReference type="InterPro" id="IPR001123">
    <property type="entry name" value="LeuE-type"/>
</dbReference>
<evidence type="ECO:0000256" key="2">
    <source>
        <dbReference type="ARBA" id="ARBA00022475"/>
    </source>
</evidence>
<evidence type="ECO:0000313" key="8">
    <source>
        <dbReference type="Proteomes" id="UP001227126"/>
    </source>
</evidence>
<evidence type="ECO:0000313" key="7">
    <source>
        <dbReference type="EMBL" id="MDK3072482.1"/>
    </source>
</evidence>
<feature type="transmembrane region" description="Helical" evidence="6">
    <location>
        <begin position="147"/>
        <end position="169"/>
    </location>
</feature>
<feature type="transmembrane region" description="Helical" evidence="6">
    <location>
        <begin position="109"/>
        <end position="135"/>
    </location>
</feature>
<gene>
    <name evidence="7" type="ORF">QO034_05090</name>
</gene>
<evidence type="ECO:0000256" key="4">
    <source>
        <dbReference type="ARBA" id="ARBA00022989"/>
    </source>
</evidence>
<feature type="transmembrane region" description="Helical" evidence="6">
    <location>
        <begin position="6"/>
        <end position="27"/>
    </location>
</feature>
<evidence type="ECO:0000256" key="6">
    <source>
        <dbReference type="SAM" id="Phobius"/>
    </source>
</evidence>
<accession>A0ABT7FBK0</accession>
<name>A0ABT7FBK0_9RHOB</name>
<evidence type="ECO:0000256" key="1">
    <source>
        <dbReference type="ARBA" id="ARBA00004651"/>
    </source>
</evidence>
<organism evidence="7 8">
    <name type="scientific">Sedimentitalea xiamensis</name>
    <dbReference type="NCBI Taxonomy" id="3050037"/>
    <lineage>
        <taxon>Bacteria</taxon>
        <taxon>Pseudomonadati</taxon>
        <taxon>Pseudomonadota</taxon>
        <taxon>Alphaproteobacteria</taxon>
        <taxon>Rhodobacterales</taxon>
        <taxon>Paracoccaceae</taxon>
        <taxon>Sedimentitalea</taxon>
    </lineage>
</organism>
<protein>
    <submittedName>
        <fullName evidence="7">LysE family translocator</fullName>
    </submittedName>
</protein>